<feature type="domain" description="Beta-lactamase-related" evidence="2">
    <location>
        <begin position="42"/>
        <end position="336"/>
    </location>
</feature>
<dbReference type="AlphaFoldDB" id="A0A846XTF3"/>
<evidence type="ECO:0000313" key="3">
    <source>
        <dbReference type="EMBL" id="NKY50366.1"/>
    </source>
</evidence>
<comment type="caution">
    <text evidence="3">The sequence shown here is derived from an EMBL/GenBank/DDBJ whole genome shotgun (WGS) entry which is preliminary data.</text>
</comment>
<protein>
    <submittedName>
        <fullName evidence="3">Beta-lactamase family protein</fullName>
    </submittedName>
</protein>
<feature type="signal peptide" evidence="1">
    <location>
        <begin position="1"/>
        <end position="19"/>
    </location>
</feature>
<accession>A0A846XTF3</accession>
<gene>
    <name evidence="3" type="ORF">HGA08_09105</name>
</gene>
<sequence length="365" mass="37849">MRLPACVMAICAVAALLSACVPKTEGAPGDLLQGDLDALVGAGAVGAIATLTDHDSTTVASSGLADIAAGTPLSTDHPQYVRVGSVTKSFTVAIALQLVSEHRIELDRPVGAYLPGLLTGQGIDGDVITVRQVLGQRSGLPEPAPSPETDEFTAASKGRIYTPAEEIDLALRHPASFAPGDRFEYSNTNYIVAGMMIEAVTGHRFSDELRDRILIPLGLSHTYLPAAGDTDVRDPHPTGYALVDGVATDRTRTEPSLPWTSGALISTGADLNHFYTALLAGQVVPPPLLPQMLDGSDMGNGMSYGLGVGYTELPCGAQYVGHVGGVPGFSTISGATAHGRSVTISYTGTPETVDIRGMLTRALCG</sequence>
<proteinExistence type="predicted"/>
<evidence type="ECO:0000259" key="2">
    <source>
        <dbReference type="Pfam" id="PF00144"/>
    </source>
</evidence>
<dbReference type="SUPFAM" id="SSF56601">
    <property type="entry name" value="beta-lactamase/transpeptidase-like"/>
    <property type="match status" value="1"/>
</dbReference>
<dbReference type="RefSeq" id="WP_067879090.1">
    <property type="nucleotide sequence ID" value="NZ_JAAXOP010000004.1"/>
</dbReference>
<evidence type="ECO:0000256" key="1">
    <source>
        <dbReference type="SAM" id="SignalP"/>
    </source>
</evidence>
<dbReference type="PANTHER" id="PTHR46825">
    <property type="entry name" value="D-ALANYL-D-ALANINE-CARBOXYPEPTIDASE/ENDOPEPTIDASE AMPH"/>
    <property type="match status" value="1"/>
</dbReference>
<dbReference type="PANTHER" id="PTHR46825:SF7">
    <property type="entry name" value="D-ALANYL-D-ALANINE CARBOXYPEPTIDASE"/>
    <property type="match status" value="1"/>
</dbReference>
<dbReference type="InterPro" id="IPR012338">
    <property type="entry name" value="Beta-lactam/transpept-like"/>
</dbReference>
<dbReference type="EMBL" id="JAAXOP010000004">
    <property type="protein sequence ID" value="NKY50366.1"/>
    <property type="molecule type" value="Genomic_DNA"/>
</dbReference>
<keyword evidence="1" id="KW-0732">Signal</keyword>
<evidence type="ECO:0000313" key="4">
    <source>
        <dbReference type="Proteomes" id="UP000565711"/>
    </source>
</evidence>
<name>A0A846XTF3_9NOCA</name>
<organism evidence="3 4">
    <name type="scientific">Nocardia vermiculata</name>
    <dbReference type="NCBI Taxonomy" id="257274"/>
    <lineage>
        <taxon>Bacteria</taxon>
        <taxon>Bacillati</taxon>
        <taxon>Actinomycetota</taxon>
        <taxon>Actinomycetes</taxon>
        <taxon>Mycobacteriales</taxon>
        <taxon>Nocardiaceae</taxon>
        <taxon>Nocardia</taxon>
    </lineage>
</organism>
<dbReference type="Pfam" id="PF00144">
    <property type="entry name" value="Beta-lactamase"/>
    <property type="match status" value="1"/>
</dbReference>
<keyword evidence="4" id="KW-1185">Reference proteome</keyword>
<dbReference type="PROSITE" id="PS51257">
    <property type="entry name" value="PROKAR_LIPOPROTEIN"/>
    <property type="match status" value="1"/>
</dbReference>
<reference evidence="3 4" key="1">
    <citation type="submission" date="2020-04" db="EMBL/GenBank/DDBJ databases">
        <title>MicrobeNet Type strains.</title>
        <authorList>
            <person name="Nicholson A.C."/>
        </authorList>
    </citation>
    <scope>NUCLEOTIDE SEQUENCE [LARGE SCALE GENOMIC DNA]</scope>
    <source>
        <strain evidence="3 4">JCM 12354</strain>
    </source>
</reference>
<dbReference type="Proteomes" id="UP000565711">
    <property type="component" value="Unassembled WGS sequence"/>
</dbReference>
<dbReference type="InterPro" id="IPR001466">
    <property type="entry name" value="Beta-lactam-related"/>
</dbReference>
<dbReference type="Gene3D" id="3.40.710.10">
    <property type="entry name" value="DD-peptidase/beta-lactamase superfamily"/>
    <property type="match status" value="1"/>
</dbReference>
<dbReference type="InterPro" id="IPR050491">
    <property type="entry name" value="AmpC-like"/>
</dbReference>
<feature type="chain" id="PRO_5039159847" evidence="1">
    <location>
        <begin position="20"/>
        <end position="365"/>
    </location>
</feature>